<feature type="compositionally biased region" description="Low complexity" evidence="1">
    <location>
        <begin position="102"/>
        <end position="113"/>
    </location>
</feature>
<dbReference type="AlphaFoldDB" id="A0A6J4RZK7"/>
<feature type="compositionally biased region" description="Basic and acidic residues" evidence="1">
    <location>
        <begin position="23"/>
        <end position="36"/>
    </location>
</feature>
<keyword evidence="2" id="KW-0413">Isomerase</keyword>
<feature type="region of interest" description="Disordered" evidence="1">
    <location>
        <begin position="1"/>
        <end position="133"/>
    </location>
</feature>
<feature type="region of interest" description="Disordered" evidence="1">
    <location>
        <begin position="215"/>
        <end position="258"/>
    </location>
</feature>
<evidence type="ECO:0000256" key="1">
    <source>
        <dbReference type="SAM" id="MobiDB-lite"/>
    </source>
</evidence>
<feature type="compositionally biased region" description="Basic and acidic residues" evidence="1">
    <location>
        <begin position="247"/>
        <end position="258"/>
    </location>
</feature>
<organism evidence="2">
    <name type="scientific">uncultured Rubrobacteraceae bacterium</name>
    <dbReference type="NCBI Taxonomy" id="349277"/>
    <lineage>
        <taxon>Bacteria</taxon>
        <taxon>Bacillati</taxon>
        <taxon>Actinomycetota</taxon>
        <taxon>Rubrobacteria</taxon>
        <taxon>Rubrobacterales</taxon>
        <taxon>Rubrobacteraceae</taxon>
        <taxon>environmental samples</taxon>
    </lineage>
</organism>
<feature type="compositionally biased region" description="Gly residues" evidence="1">
    <location>
        <begin position="1"/>
        <end position="13"/>
    </location>
</feature>
<protein>
    <submittedName>
        <fullName evidence="2">UDP-glucose 4-epimerase</fullName>
        <ecNumber evidence="2">5.1.3.2</ecNumber>
    </submittedName>
</protein>
<feature type="compositionally biased region" description="Basic and acidic residues" evidence="1">
    <location>
        <begin position="85"/>
        <end position="97"/>
    </location>
</feature>
<dbReference type="GO" id="GO:0003978">
    <property type="term" value="F:UDP-glucose 4-epimerase activity"/>
    <property type="evidence" value="ECO:0007669"/>
    <property type="project" value="UniProtKB-EC"/>
</dbReference>
<evidence type="ECO:0000313" key="2">
    <source>
        <dbReference type="EMBL" id="CAA9485229.1"/>
    </source>
</evidence>
<dbReference type="EC" id="5.1.3.2" evidence="2"/>
<accession>A0A6J4RZK7</accession>
<feature type="non-terminal residue" evidence="2">
    <location>
        <position position="1"/>
    </location>
</feature>
<gene>
    <name evidence="2" type="ORF">AVDCRST_MAG25-3034</name>
</gene>
<dbReference type="EMBL" id="CADCVI010000203">
    <property type="protein sequence ID" value="CAA9485229.1"/>
    <property type="molecule type" value="Genomic_DNA"/>
</dbReference>
<reference evidence="2" key="1">
    <citation type="submission" date="2020-02" db="EMBL/GenBank/DDBJ databases">
        <authorList>
            <person name="Meier V. D."/>
        </authorList>
    </citation>
    <scope>NUCLEOTIDE SEQUENCE</scope>
    <source>
        <strain evidence="2">AVDCRST_MAG25</strain>
    </source>
</reference>
<proteinExistence type="predicted"/>
<feature type="non-terminal residue" evidence="2">
    <location>
        <position position="286"/>
    </location>
</feature>
<name>A0A6J4RZK7_9ACTN</name>
<sequence length="286" mass="31299">GGAAEEGARGQGDGPHPPGLREAGGDRPRVHTGRHDGRGRRIRRSQRDGRRSPRGGAPGADPQPAARSLPEQPDGRLQHPGGGDPLRRPPLREHLQRDGSGLLLPRARVPAGLRAGGRGAPHKAAGPVRDRQALQRAAHGRGHTEERHPLHLHPPLVGAARGELRAQPRSPGEGRVRPLPELLELHRRLRPRRRYNPGRRVRPAGPRGLLHSLARQRGRAAVRGDREAVLRRRGGGKDPPVPRRRRGDLDRQGREDARLQPEALLARLPGRGGQAQARCWRGRLLL</sequence>